<feature type="compositionally biased region" description="Basic residues" evidence="7">
    <location>
        <begin position="992"/>
        <end position="1001"/>
    </location>
</feature>
<feature type="compositionally biased region" description="Acidic residues" evidence="7">
    <location>
        <begin position="47"/>
        <end position="66"/>
    </location>
</feature>
<evidence type="ECO:0000256" key="7">
    <source>
        <dbReference type="SAM" id="MobiDB-lite"/>
    </source>
</evidence>
<feature type="compositionally biased region" description="Low complexity" evidence="7">
    <location>
        <begin position="746"/>
        <end position="767"/>
    </location>
</feature>
<evidence type="ECO:0000256" key="2">
    <source>
        <dbReference type="ARBA" id="ARBA00005907"/>
    </source>
</evidence>
<feature type="region of interest" description="Disordered" evidence="7">
    <location>
        <begin position="686"/>
        <end position="799"/>
    </location>
</feature>
<evidence type="ECO:0000313" key="9">
    <source>
        <dbReference type="Proteomes" id="UP001527925"/>
    </source>
</evidence>
<dbReference type="PANTHER" id="PTHR12687">
    <property type="entry name" value="NUCLEOLAR COMPLEX 2 AND RAD4-RELATED"/>
    <property type="match status" value="1"/>
</dbReference>
<evidence type="ECO:0000256" key="6">
    <source>
        <dbReference type="ARBA" id="ARBA00023242"/>
    </source>
</evidence>
<dbReference type="InterPro" id="IPR038286">
    <property type="entry name" value="IPK_sf"/>
</dbReference>
<dbReference type="Pfam" id="PF03770">
    <property type="entry name" value="IPK"/>
    <property type="match status" value="1"/>
</dbReference>
<feature type="region of interest" description="Disordered" evidence="7">
    <location>
        <begin position="19"/>
        <end position="153"/>
    </location>
</feature>
<feature type="compositionally biased region" description="Acidic residues" evidence="7">
    <location>
        <begin position="185"/>
        <end position="215"/>
    </location>
</feature>
<keyword evidence="4" id="KW-0808">Transferase</keyword>
<dbReference type="Proteomes" id="UP001527925">
    <property type="component" value="Unassembled WGS sequence"/>
</dbReference>
<keyword evidence="9" id="KW-1185">Reference proteome</keyword>
<reference evidence="8 9" key="1">
    <citation type="submission" date="2023-09" db="EMBL/GenBank/DDBJ databases">
        <title>Pangenome analysis of Batrachochytrium dendrobatidis and related Chytrids.</title>
        <authorList>
            <person name="Yacoub M.N."/>
            <person name="Stajich J.E."/>
            <person name="James T.Y."/>
        </authorList>
    </citation>
    <scope>NUCLEOTIDE SEQUENCE [LARGE SCALE GENOMIC DNA]</scope>
    <source>
        <strain evidence="8 9">JEL0888</strain>
    </source>
</reference>
<dbReference type="Pfam" id="PF03715">
    <property type="entry name" value="Noc2"/>
    <property type="match status" value="1"/>
</dbReference>
<evidence type="ECO:0000313" key="8">
    <source>
        <dbReference type="EMBL" id="KAL2916681.1"/>
    </source>
</evidence>
<comment type="subcellular location">
    <subcellularLocation>
        <location evidence="1">Nucleus</location>
    </subcellularLocation>
</comment>
<dbReference type="InterPro" id="IPR005522">
    <property type="entry name" value="IPK"/>
</dbReference>
<comment type="similarity">
    <text evidence="2">Belongs to the NOC2 family.</text>
</comment>
<dbReference type="PANTHER" id="PTHR12687:SF4">
    <property type="entry name" value="NUCLEOLAR COMPLEX PROTEIN 2 HOMOLOG"/>
    <property type="match status" value="1"/>
</dbReference>
<name>A0ABR4NB66_9FUNG</name>
<feature type="compositionally biased region" description="Acidic residues" evidence="7">
    <location>
        <begin position="89"/>
        <end position="150"/>
    </location>
</feature>
<feature type="region of interest" description="Disordered" evidence="7">
    <location>
        <begin position="1414"/>
        <end position="1444"/>
    </location>
</feature>
<feature type="region of interest" description="Disordered" evidence="7">
    <location>
        <begin position="983"/>
        <end position="1048"/>
    </location>
</feature>
<comment type="caution">
    <text evidence="8">The sequence shown here is derived from an EMBL/GenBank/DDBJ whole genome shotgun (WGS) entry which is preliminary data.</text>
</comment>
<feature type="compositionally biased region" description="Acidic residues" evidence="7">
    <location>
        <begin position="776"/>
        <end position="793"/>
    </location>
</feature>
<proteinExistence type="inferred from homology"/>
<dbReference type="Gene3D" id="3.30.470.160">
    <property type="entry name" value="Inositol polyphosphate kinase"/>
    <property type="match status" value="1"/>
</dbReference>
<keyword evidence="5" id="KW-0418">Kinase</keyword>
<protein>
    <submittedName>
        <fullName evidence="8">Nucleolar Complex 2 protein</fullName>
    </submittedName>
</protein>
<dbReference type="InterPro" id="IPR005343">
    <property type="entry name" value="Noc2"/>
</dbReference>
<dbReference type="SUPFAM" id="SSF56104">
    <property type="entry name" value="SAICAR synthase-like"/>
    <property type="match status" value="1"/>
</dbReference>
<feature type="region of interest" description="Disordered" evidence="7">
    <location>
        <begin position="179"/>
        <end position="216"/>
    </location>
</feature>
<feature type="region of interest" description="Disordered" evidence="7">
    <location>
        <begin position="911"/>
        <end position="939"/>
    </location>
</feature>
<feature type="compositionally biased region" description="Low complexity" evidence="7">
    <location>
        <begin position="921"/>
        <end position="930"/>
    </location>
</feature>
<gene>
    <name evidence="8" type="primary">NOC2</name>
    <name evidence="8" type="ORF">HK105_203795</name>
</gene>
<accession>A0ABR4NB66</accession>
<feature type="compositionally biased region" description="Basic and acidic residues" evidence="7">
    <location>
        <begin position="19"/>
        <end position="31"/>
    </location>
</feature>
<feature type="region of interest" description="Disordered" evidence="7">
    <location>
        <begin position="1118"/>
        <end position="1137"/>
    </location>
</feature>
<organism evidence="8 9">
    <name type="scientific">Polyrhizophydium stewartii</name>
    <dbReference type="NCBI Taxonomy" id="2732419"/>
    <lineage>
        <taxon>Eukaryota</taxon>
        <taxon>Fungi</taxon>
        <taxon>Fungi incertae sedis</taxon>
        <taxon>Chytridiomycota</taxon>
        <taxon>Chytridiomycota incertae sedis</taxon>
        <taxon>Chytridiomycetes</taxon>
        <taxon>Rhizophydiales</taxon>
        <taxon>Rhizophydiales incertae sedis</taxon>
        <taxon>Polyrhizophydium</taxon>
    </lineage>
</organism>
<comment type="similarity">
    <text evidence="3">Belongs to the inositol phosphokinase (IPK) family.</text>
</comment>
<dbReference type="EMBL" id="JADGIZ020000015">
    <property type="protein sequence ID" value="KAL2916681.1"/>
    <property type="molecule type" value="Genomic_DNA"/>
</dbReference>
<sequence length="1586" mass="171410">MGKPKKATKKFLKTKLKDELERRKKFKDSTKHMRKRKAAASAAEADAPADDVEGGDSSDEGSDDGDMGFGKFDAPATVAIDPFGKGSDSDSDADGGDDGEDEDDEDVDDDDGDDDDIENMEDDEFDDFEGGVNDDEDEEMDGASDEEGDEFLSHKQQLELLKKQDPKFYQYLQENDQSLLNFGGSDDEDDDEGDEADEQGGDAGEDEEEDDEDDGAILVTPRMVKDWRGALIQHKSVRTLHKVLLAFRAAVAMGESDPEGEFRFRVEEGKVFNTVVVLALKYSPIVFNHVLYGPESEGRPRKGLPSGTKKWSRVQKLVKAYLTTTLKFVRQTTDRSMVAFVLRQCEAGAAYFGCFPKAAKDFMREMLGMWSGAEHEQIRILAFLCIRRLAIAAPKPHLQAAIKGSYSEFLVAAKTTTVHTWTQIQFMGNCVVELLGIHVATTYQLAFVYVRQLAMQLRAAVVGKTKEPLRAVFSWPFVHAARLWARMLGTYCDKTQAESKEAETLQPLIYPLVQIMTGAVRIKPSPKYFPFRLQLTKALIELMDKTDTFIPVASYLFDVLHSGEVTGKSKASTQRPLDLALTIKAPNGYLGTRPYQRGLLDETVHQLFEYYTTQARSISFPELAIPAIIELRRIGKGSGDVHVSKTLQQVVEKLEQNARFVEGRRAQVDFGPRDVARVREFLGDAGAEDTPRGKHNAARRRMRARAAPQDLAVPDAADGSGSESDGGAGGVRPRHARSLSFSRRSPGPASPGAAARKGPAPAAAAGLAGTGGAGDVDGDDDDVDDDDDDDDDSGGAAGHATGADLLAMMASPSLPLTPFKNQVGGHAAFLRFSEKAVCKLLDEREQAFYETVEVTHPELKPFISSYLGVVNVTFRAPQPGPSHAPDRDWFLETTPFIVFEHNKHLLDAIDGSPTHHRPGTAAALASPDAASNTSDDSLASSARNFNRRLQQQVLKEALSPKSLRARFAHLKLAAAALRRRNLSNASNGRDSRPRRIVRPTHHPAPSAAATAARLHDTAPSLAGPNASPSADPAAAAPPAARPASSPSALLGHHAAALSAVEGHATSTSDPITPIFHMSDDEDPLMHVPPARRNHLDLPSTSHLPRALSALDPDDDLAAAASAPSASSRRSMKHGAPSFSSLLSDASSLDPVTPAKRAHNNQLYRLGQAHSHDATTSDSLLEGIGTTNSLAGSHSMHTTPDDSALNPWLQHLHNTRMAKLMPADSADAAPGADDTAAAAAKPLGPRERTHKFLMLEDLTEGMRHPCVLDLKMGTRQHGVHASQEKRMSQERKCERSTSKRLGVRIGGMQVYKHQTHSYFYLDKYVGRQINVSNFKQNLLSYLDNGDMYLIGFIPRIVEKLRQLAQVIATMPTYRFYSSSLLILYDGDAPIDPTAPKREADIRMIDFAHSVTNADVMRARPRTPMPDVPGSATSPPSAATGELPPLPPLSAVPPALAVATETPTAPSPAAATPTLSAFAPATADALGLKTLPPNVVASVASAAPDAAPTSADPADAQPPSREIVYVNCPPTTKGPDNGYLLGIQTLIAQFEEILRDLGDDPSVLDANGHVSKQALSKTRRINAEIGLV</sequence>
<evidence type="ECO:0000256" key="3">
    <source>
        <dbReference type="ARBA" id="ARBA00007374"/>
    </source>
</evidence>
<feature type="compositionally biased region" description="Low complexity" evidence="7">
    <location>
        <begin position="1118"/>
        <end position="1128"/>
    </location>
</feature>
<feature type="compositionally biased region" description="Basic residues" evidence="7">
    <location>
        <begin position="693"/>
        <end position="704"/>
    </location>
</feature>
<evidence type="ECO:0000256" key="1">
    <source>
        <dbReference type="ARBA" id="ARBA00004123"/>
    </source>
</evidence>
<keyword evidence="6" id="KW-0539">Nucleus</keyword>
<feature type="compositionally biased region" description="Low complexity" evidence="7">
    <location>
        <begin position="1003"/>
        <end position="1012"/>
    </location>
</feature>
<feature type="compositionally biased region" description="Low complexity" evidence="7">
    <location>
        <begin position="1022"/>
        <end position="1048"/>
    </location>
</feature>
<feature type="region of interest" description="Disordered" evidence="7">
    <location>
        <begin position="1060"/>
        <end position="1108"/>
    </location>
</feature>
<evidence type="ECO:0000256" key="4">
    <source>
        <dbReference type="ARBA" id="ARBA00022679"/>
    </source>
</evidence>
<evidence type="ECO:0000256" key="5">
    <source>
        <dbReference type="ARBA" id="ARBA00022777"/>
    </source>
</evidence>